<sequence>MRHSMRYVRAVNTRGGDFRKTSRSSGFLARSSVRASLLARSSVRAYFLSALFAGTGLLSGMVGCRESAPDDLIQQEDSTEALVFVKTEGEETLNRSRATGNLYKLSPISPDGEVTPITNFVGASVSDPCVSFDGERILFSMKQSDSRYRNIYEIDVTGENLRQVTSGGGDDFDPVYMPDDTILFTSNRDGEMDEYNHSPAEHLYRCDMDGSGIERLSYNQSDDFDPALLPNGQILYTRWEHFGTMNRFPLFFTNPDGTGTFHNFGPHGRNFFHAQPMPDGRIIAIESTRINEDAGPIAVLKPEQGPADPVLAGGHLHWDTLTPDVNTSGAPWPYGAFKYPFPLGGNRFVVSYTLPAAEDDQVDYGLYTFTIAQEGEGTIDEPATFTPTDLTFLYNDPNANEYDAQLIAPREKPPVIESTVDYSKDYGIFLAQDVFNRGPHDGQEIPQRGVDQVDRIAVMAARPTAPGEANDISLTEFEKRAFLGYAPVEPDGSFRIKVPADTPISFATLDDENRGFVVKRTWLYVRPGEEFDRCTGCHEDRVPGGPFPTNANPMARNVEPFDLNIPVAEARVINFENDIAPIVESKCVTCHTPIFVDREELSEADLPDSVWYTVTDTIPAPALLDLRALADTTEMGRVFPMAYINLVEGPTDEEPERPDVMTPAFPRRSLLIDSVLGLGDAAASGPHPDGEFALTADEKETFNLWVLLGGQYR</sequence>
<evidence type="ECO:0000313" key="3">
    <source>
        <dbReference type="EMBL" id="MCA9755339.1"/>
    </source>
</evidence>
<dbReference type="Pfam" id="PF18582">
    <property type="entry name" value="HZS_alpha"/>
    <property type="match status" value="1"/>
</dbReference>
<reference evidence="3" key="2">
    <citation type="journal article" date="2021" name="Microbiome">
        <title>Successional dynamics and alternative stable states in a saline activated sludge microbial community over 9 years.</title>
        <authorList>
            <person name="Wang Y."/>
            <person name="Ye J."/>
            <person name="Ju F."/>
            <person name="Liu L."/>
            <person name="Boyd J.A."/>
            <person name="Deng Y."/>
            <person name="Parks D.H."/>
            <person name="Jiang X."/>
            <person name="Yin X."/>
            <person name="Woodcroft B.J."/>
            <person name="Tyson G.W."/>
            <person name="Hugenholtz P."/>
            <person name="Polz M.F."/>
            <person name="Zhang T."/>
        </authorList>
    </citation>
    <scope>NUCLEOTIDE SEQUENCE</scope>
    <source>
        <strain evidence="3">HKST-UBA02</strain>
    </source>
</reference>
<dbReference type="PANTHER" id="PTHR36842:SF1">
    <property type="entry name" value="PROTEIN TOLB"/>
    <property type="match status" value="1"/>
</dbReference>
<protein>
    <submittedName>
        <fullName evidence="3">PD40 domain-containing protein</fullName>
    </submittedName>
</protein>
<dbReference type="InterPro" id="IPR011659">
    <property type="entry name" value="WD40"/>
</dbReference>
<evidence type="ECO:0000259" key="2">
    <source>
        <dbReference type="Pfam" id="PF18582"/>
    </source>
</evidence>
<evidence type="ECO:0000256" key="1">
    <source>
        <dbReference type="ARBA" id="ARBA00009820"/>
    </source>
</evidence>
<comment type="caution">
    <text evidence="3">The sequence shown here is derived from an EMBL/GenBank/DDBJ whole genome shotgun (WGS) entry which is preliminary data.</text>
</comment>
<dbReference type="Pfam" id="PF07676">
    <property type="entry name" value="PD40"/>
    <property type="match status" value="1"/>
</dbReference>
<dbReference type="AlphaFoldDB" id="A0A956NEA3"/>
<feature type="domain" description="Hydrazine synthase alpha subunit middle" evidence="2">
    <location>
        <begin position="467"/>
        <end position="539"/>
    </location>
</feature>
<evidence type="ECO:0000313" key="4">
    <source>
        <dbReference type="Proteomes" id="UP000739538"/>
    </source>
</evidence>
<dbReference type="InterPro" id="IPR011042">
    <property type="entry name" value="6-blade_b-propeller_TolB-like"/>
</dbReference>
<dbReference type="InterPro" id="IPR040698">
    <property type="entry name" value="HZS_alpha_mid"/>
</dbReference>
<dbReference type="PANTHER" id="PTHR36842">
    <property type="entry name" value="PROTEIN TOLB HOMOLOG"/>
    <property type="match status" value="1"/>
</dbReference>
<organism evidence="3 4">
    <name type="scientific">Eiseniibacteriota bacterium</name>
    <dbReference type="NCBI Taxonomy" id="2212470"/>
    <lineage>
        <taxon>Bacteria</taxon>
        <taxon>Candidatus Eiseniibacteriota</taxon>
    </lineage>
</organism>
<comment type="similarity">
    <text evidence="1">Belongs to the TolB family.</text>
</comment>
<proteinExistence type="inferred from homology"/>
<accession>A0A956NEA3</accession>
<dbReference type="Gene3D" id="2.120.10.30">
    <property type="entry name" value="TolB, C-terminal domain"/>
    <property type="match status" value="1"/>
</dbReference>
<dbReference type="Proteomes" id="UP000739538">
    <property type="component" value="Unassembled WGS sequence"/>
</dbReference>
<dbReference type="EMBL" id="JAGQHS010000020">
    <property type="protein sequence ID" value="MCA9755339.1"/>
    <property type="molecule type" value="Genomic_DNA"/>
</dbReference>
<name>A0A956NEA3_UNCEI</name>
<gene>
    <name evidence="3" type="ORF">KDA27_06010</name>
</gene>
<dbReference type="SUPFAM" id="SSF82171">
    <property type="entry name" value="DPP6 N-terminal domain-like"/>
    <property type="match status" value="1"/>
</dbReference>
<reference evidence="3" key="1">
    <citation type="submission" date="2020-04" db="EMBL/GenBank/DDBJ databases">
        <authorList>
            <person name="Zhang T."/>
        </authorList>
    </citation>
    <scope>NUCLEOTIDE SEQUENCE</scope>
    <source>
        <strain evidence="3">HKST-UBA02</strain>
    </source>
</reference>